<evidence type="ECO:0000313" key="8">
    <source>
        <dbReference type="EMBL" id="BAJ30521.1"/>
    </source>
</evidence>
<reference evidence="8 9" key="1">
    <citation type="journal article" date="2010" name="DNA Res.">
        <title>Genome sequence of Kitasatospora setae NBRC 14216T: an evolutionary snapshot of the family Streptomycetaceae.</title>
        <authorList>
            <person name="Ichikawa N."/>
            <person name="Oguchi A."/>
            <person name="Ikeda H."/>
            <person name="Ishikawa J."/>
            <person name="Kitani S."/>
            <person name="Watanabe Y."/>
            <person name="Nakamura S."/>
            <person name="Katano Y."/>
            <person name="Kishi E."/>
            <person name="Sasagawa M."/>
            <person name="Ankai A."/>
            <person name="Fukui S."/>
            <person name="Hashimoto Y."/>
            <person name="Kamata S."/>
            <person name="Otoguro M."/>
            <person name="Tanikawa S."/>
            <person name="Nihira T."/>
            <person name="Horinouchi S."/>
            <person name="Ohnishi Y."/>
            <person name="Hayakawa M."/>
            <person name="Kuzuyama T."/>
            <person name="Arisawa A."/>
            <person name="Nomoto F."/>
            <person name="Miura H."/>
            <person name="Takahashi Y."/>
            <person name="Fujita N."/>
        </authorList>
    </citation>
    <scope>NUCLEOTIDE SEQUENCE [LARGE SCALE GENOMIC DNA]</scope>
    <source>
        <strain evidence="9">ATCC 33774 / DSM 43861 / JCM 3304 / KCC A-0304 / NBRC 14216 / KM-6054</strain>
    </source>
</reference>
<comment type="subcellular location">
    <subcellularLocation>
        <location evidence="1">Cell membrane</location>
        <topology evidence="1">Multi-pass membrane protein</topology>
    </subcellularLocation>
</comment>
<dbReference type="PATRIC" id="fig|452652.3.peg.4729"/>
<feature type="transmembrane region" description="Helical" evidence="7">
    <location>
        <begin position="396"/>
        <end position="414"/>
    </location>
</feature>
<dbReference type="HOGENOM" id="CLU_034180_17_3_11"/>
<dbReference type="CDD" id="cd06173">
    <property type="entry name" value="MFS_MefA_like"/>
    <property type="match status" value="1"/>
</dbReference>
<feature type="transmembrane region" description="Helical" evidence="7">
    <location>
        <begin position="243"/>
        <end position="263"/>
    </location>
</feature>
<dbReference type="GO" id="GO:0022857">
    <property type="term" value="F:transmembrane transporter activity"/>
    <property type="evidence" value="ECO:0007669"/>
    <property type="project" value="InterPro"/>
</dbReference>
<dbReference type="SUPFAM" id="SSF103473">
    <property type="entry name" value="MFS general substrate transporter"/>
    <property type="match status" value="1"/>
</dbReference>
<evidence type="ECO:0000256" key="2">
    <source>
        <dbReference type="ARBA" id="ARBA00022475"/>
    </source>
</evidence>
<sequence length="453" mass="47499">MPCCPYACAHACPQKRKARTVFLPKSLSVLRERPYRLLWTARSISAVGNALMPVTVVFAVLGTGGSVLDVGAVLTCQAVGQVVMLPVGGVWADRLSRKLVLLVTDGAQAVCYGLLAAMVLLGQTAVWQFGVTYTVAGMAFAFFTPASRAVVPELVGAEDLQSANALLGLTDSSTKVLGPALAAVLLEVTGPGAAILFNAASFLLSFVLLARMRLARPAEPPQRRRFFAELREGWTVVARRRWYLANLIGWGVWNFAIAFFFVLGPVVLQQGRGGAAAWSTVLVTGAVGSIVGGLVALRFRPRRPLVATNATALFGAVPLALLAFTAPVAAIAAGVALAFVMTALVNEVLATVQQQLFPRELLARVSSLDWMISLLAMPAGYAVAGPATELFGTRTTLLAAAALIGTPCVLLNLLPGVRSVRALPDGTLTVAPAPEDRAAAAPTGCPRPPLRAR</sequence>
<name>E4NG91_KITSK</name>
<evidence type="ECO:0000256" key="6">
    <source>
        <dbReference type="SAM" id="MobiDB-lite"/>
    </source>
</evidence>
<evidence type="ECO:0000256" key="1">
    <source>
        <dbReference type="ARBA" id="ARBA00004651"/>
    </source>
</evidence>
<dbReference type="EMBL" id="AP010968">
    <property type="protein sequence ID" value="BAJ30521.1"/>
    <property type="molecule type" value="Genomic_DNA"/>
</dbReference>
<dbReference type="InterPro" id="IPR036259">
    <property type="entry name" value="MFS_trans_sf"/>
</dbReference>
<dbReference type="KEGG" id="ksk:KSE_47410"/>
<keyword evidence="9" id="KW-1185">Reference proteome</keyword>
<dbReference type="InterPro" id="IPR011701">
    <property type="entry name" value="MFS"/>
</dbReference>
<feature type="transmembrane region" description="Helical" evidence="7">
    <location>
        <begin position="275"/>
        <end position="297"/>
    </location>
</feature>
<evidence type="ECO:0000256" key="7">
    <source>
        <dbReference type="SAM" id="Phobius"/>
    </source>
</evidence>
<evidence type="ECO:0000313" key="9">
    <source>
        <dbReference type="Proteomes" id="UP000007076"/>
    </source>
</evidence>
<dbReference type="Proteomes" id="UP000007076">
    <property type="component" value="Chromosome"/>
</dbReference>
<keyword evidence="3 7" id="KW-0812">Transmembrane</keyword>
<dbReference type="PANTHER" id="PTHR23513">
    <property type="entry name" value="INTEGRAL MEMBRANE EFFLUX PROTEIN-RELATED"/>
    <property type="match status" value="1"/>
</dbReference>
<dbReference type="PANTHER" id="PTHR23513:SF11">
    <property type="entry name" value="STAPHYLOFERRIN A TRANSPORTER"/>
    <property type="match status" value="1"/>
</dbReference>
<feature type="transmembrane region" description="Helical" evidence="7">
    <location>
        <begin position="192"/>
        <end position="214"/>
    </location>
</feature>
<dbReference type="STRING" id="452652.KSE_47410"/>
<gene>
    <name evidence="8" type="ordered locus">KSE_47410</name>
</gene>
<dbReference type="Pfam" id="PF07690">
    <property type="entry name" value="MFS_1"/>
    <property type="match status" value="1"/>
</dbReference>
<evidence type="ECO:0000256" key="4">
    <source>
        <dbReference type="ARBA" id="ARBA00022989"/>
    </source>
</evidence>
<feature type="transmembrane region" description="Helical" evidence="7">
    <location>
        <begin position="99"/>
        <end position="120"/>
    </location>
</feature>
<feature type="transmembrane region" description="Helical" evidence="7">
    <location>
        <begin position="304"/>
        <end position="324"/>
    </location>
</feature>
<accession>E4NG91</accession>
<dbReference type="eggNOG" id="COG2814">
    <property type="taxonomic scope" value="Bacteria"/>
</dbReference>
<feature type="transmembrane region" description="Helical" evidence="7">
    <location>
        <begin position="361"/>
        <end position="384"/>
    </location>
</feature>
<dbReference type="Gene3D" id="1.20.1250.20">
    <property type="entry name" value="MFS general substrate transporter like domains"/>
    <property type="match status" value="1"/>
</dbReference>
<proteinExistence type="predicted"/>
<keyword evidence="4 7" id="KW-1133">Transmembrane helix</keyword>
<feature type="transmembrane region" description="Helical" evidence="7">
    <location>
        <begin position="330"/>
        <end position="349"/>
    </location>
</feature>
<feature type="transmembrane region" description="Helical" evidence="7">
    <location>
        <begin position="70"/>
        <end position="92"/>
    </location>
</feature>
<keyword evidence="5 7" id="KW-0472">Membrane</keyword>
<feature type="transmembrane region" description="Helical" evidence="7">
    <location>
        <begin position="43"/>
        <end position="64"/>
    </location>
</feature>
<keyword evidence="2" id="KW-1003">Cell membrane</keyword>
<evidence type="ECO:0000256" key="3">
    <source>
        <dbReference type="ARBA" id="ARBA00022692"/>
    </source>
</evidence>
<feature type="region of interest" description="Disordered" evidence="6">
    <location>
        <begin position="433"/>
        <end position="453"/>
    </location>
</feature>
<dbReference type="AlphaFoldDB" id="E4NG91"/>
<protein>
    <submittedName>
        <fullName evidence="8">Putative drug resistance protein</fullName>
    </submittedName>
</protein>
<evidence type="ECO:0000256" key="5">
    <source>
        <dbReference type="ARBA" id="ARBA00023136"/>
    </source>
</evidence>
<organism evidence="8 9">
    <name type="scientific">Kitasatospora setae (strain ATCC 33774 / DSM 43861 / JCM 3304 / KCC A-0304 / NBRC 14216 / KM-6054)</name>
    <name type="common">Streptomyces setae</name>
    <dbReference type="NCBI Taxonomy" id="452652"/>
    <lineage>
        <taxon>Bacteria</taxon>
        <taxon>Bacillati</taxon>
        <taxon>Actinomycetota</taxon>
        <taxon>Actinomycetes</taxon>
        <taxon>Kitasatosporales</taxon>
        <taxon>Streptomycetaceae</taxon>
        <taxon>Kitasatospora</taxon>
    </lineage>
</organism>
<dbReference type="GO" id="GO:0005886">
    <property type="term" value="C:plasma membrane"/>
    <property type="evidence" value="ECO:0007669"/>
    <property type="project" value="UniProtKB-SubCell"/>
</dbReference>